<protein>
    <submittedName>
        <fullName evidence="2">DnaJ homolog subfamily C member 28</fullName>
    </submittedName>
</protein>
<accession>A0A8D9EA18</accession>
<dbReference type="InterPro" id="IPR052573">
    <property type="entry name" value="DnaJ_C_subfamily_28"/>
</dbReference>
<dbReference type="EMBL" id="HBUF01298431">
    <property type="protein sequence ID" value="CAG6690627.1"/>
    <property type="molecule type" value="Transcribed_RNA"/>
</dbReference>
<evidence type="ECO:0000259" key="1">
    <source>
        <dbReference type="PROSITE" id="PS50076"/>
    </source>
</evidence>
<dbReference type="Pfam" id="PF09350">
    <property type="entry name" value="DJC28_CD"/>
    <property type="match status" value="1"/>
</dbReference>
<reference evidence="2" key="1">
    <citation type="submission" date="2021-05" db="EMBL/GenBank/DDBJ databases">
        <authorList>
            <person name="Alioto T."/>
            <person name="Alioto T."/>
            <person name="Gomez Garrido J."/>
        </authorList>
    </citation>
    <scope>NUCLEOTIDE SEQUENCE</scope>
</reference>
<dbReference type="SMART" id="SM00271">
    <property type="entry name" value="DnaJ"/>
    <property type="match status" value="1"/>
</dbReference>
<dbReference type="InterPro" id="IPR018961">
    <property type="entry name" value="DnaJ_homolog_subfam-C_membr-28"/>
</dbReference>
<dbReference type="SUPFAM" id="SSF46565">
    <property type="entry name" value="Chaperone J-domain"/>
    <property type="match status" value="1"/>
</dbReference>
<name>A0A8D9EA18_9HEMI</name>
<dbReference type="InterPro" id="IPR036869">
    <property type="entry name" value="J_dom_sf"/>
</dbReference>
<dbReference type="InterPro" id="IPR001623">
    <property type="entry name" value="DnaJ_domain"/>
</dbReference>
<dbReference type="EMBL" id="HBUF01509039">
    <property type="protein sequence ID" value="CAG6746298.1"/>
    <property type="molecule type" value="Transcribed_RNA"/>
</dbReference>
<dbReference type="PROSITE" id="PS50076">
    <property type="entry name" value="DNAJ_2"/>
    <property type="match status" value="1"/>
</dbReference>
<dbReference type="EMBL" id="HBUF01509034">
    <property type="protein sequence ID" value="CAG6746293.1"/>
    <property type="molecule type" value="Transcribed_RNA"/>
</dbReference>
<dbReference type="EMBL" id="HBUF01004560">
    <property type="protein sequence ID" value="CAG6606728.1"/>
    <property type="molecule type" value="Transcribed_RNA"/>
</dbReference>
<dbReference type="PANTHER" id="PTHR39158">
    <property type="entry name" value="OS08G0560600 PROTEIN"/>
    <property type="match status" value="1"/>
</dbReference>
<evidence type="ECO:0000313" key="2">
    <source>
        <dbReference type="EMBL" id="CAG6746293.1"/>
    </source>
</evidence>
<organism evidence="2">
    <name type="scientific">Cacopsylla melanoneura</name>
    <dbReference type="NCBI Taxonomy" id="428564"/>
    <lineage>
        <taxon>Eukaryota</taxon>
        <taxon>Metazoa</taxon>
        <taxon>Ecdysozoa</taxon>
        <taxon>Arthropoda</taxon>
        <taxon>Hexapoda</taxon>
        <taxon>Insecta</taxon>
        <taxon>Pterygota</taxon>
        <taxon>Neoptera</taxon>
        <taxon>Paraneoptera</taxon>
        <taxon>Hemiptera</taxon>
        <taxon>Sternorrhyncha</taxon>
        <taxon>Psylloidea</taxon>
        <taxon>Psyllidae</taxon>
        <taxon>Psyllinae</taxon>
        <taxon>Cacopsylla</taxon>
    </lineage>
</organism>
<dbReference type="PANTHER" id="PTHR39158:SF1">
    <property type="entry name" value="DNAJ HOMOLOG SUBFAMILY C MEMBER 28"/>
    <property type="match status" value="1"/>
</dbReference>
<dbReference type="EMBL" id="HBUF01004559">
    <property type="protein sequence ID" value="CAG6606727.1"/>
    <property type="molecule type" value="Transcribed_RNA"/>
</dbReference>
<dbReference type="Gene3D" id="1.10.287.110">
    <property type="entry name" value="DnaJ domain"/>
    <property type="match status" value="1"/>
</dbReference>
<sequence>MELKIGRQLLFRHNIPLFKTFGKNFTIFGNVHLARGKYDPKEDYAKYYKSLGLPNESDQEVVRQKFITLAKKYHPDSGSPDADTEKFQHIESAFRKLREKFWLERKRANEVGGEFGLFHEDREQEPVVEEKDIKHTAPQHRQYLSFDGIGSGTPSEREKQYYKHKASTAVQNVYEHRINKLNAQEVQTLIIKDKKRVKDIKTRYGMERLVEDLIVESMQRGEFDNLSGNGKPLPQRIEHNPYVDFTTHKMNQVLIDNGFAPEWITLQKEIREEKESLLNDMSSVKQKLSKPVTYEDMEMWESHVNKWKGRVDQLNSKINKYNLLVPILMKQMFLFDLHKTCETMLKEHEDSKEQESSVKS</sequence>
<dbReference type="AlphaFoldDB" id="A0A8D9EA18"/>
<dbReference type="CDD" id="cd06257">
    <property type="entry name" value="DnaJ"/>
    <property type="match status" value="1"/>
</dbReference>
<dbReference type="EMBL" id="HBUF01344222">
    <property type="protein sequence ID" value="CAG6707526.1"/>
    <property type="molecule type" value="Transcribed_RNA"/>
</dbReference>
<dbReference type="Pfam" id="PF00226">
    <property type="entry name" value="DnaJ"/>
    <property type="match status" value="1"/>
</dbReference>
<feature type="domain" description="J" evidence="1">
    <location>
        <begin position="46"/>
        <end position="112"/>
    </location>
</feature>
<dbReference type="EMBL" id="HBUF01344221">
    <property type="protein sequence ID" value="CAG6707525.1"/>
    <property type="molecule type" value="Transcribed_RNA"/>
</dbReference>
<dbReference type="EMBL" id="HBUF01344224">
    <property type="protein sequence ID" value="CAG6707528.1"/>
    <property type="molecule type" value="Transcribed_RNA"/>
</dbReference>
<proteinExistence type="predicted"/>